<feature type="transmembrane region" description="Helical" evidence="10">
    <location>
        <begin position="709"/>
        <end position="738"/>
    </location>
</feature>
<evidence type="ECO:0000256" key="8">
    <source>
        <dbReference type="ARBA" id="ARBA00059074"/>
    </source>
</evidence>
<feature type="domain" description="ABC transmembrane type-1" evidence="12">
    <location>
        <begin position="712"/>
        <end position="953"/>
    </location>
</feature>
<keyword evidence="3 10" id="KW-0812">Transmembrane</keyword>
<dbReference type="SUPFAM" id="SSF52540">
    <property type="entry name" value="P-loop containing nucleoside triphosphate hydrolases"/>
    <property type="match status" value="2"/>
</dbReference>
<dbReference type="EMBL" id="GL629782">
    <property type="protein sequence ID" value="EFX02174.1"/>
    <property type="molecule type" value="Genomic_DNA"/>
</dbReference>
<dbReference type="PROSITE" id="PS50929">
    <property type="entry name" value="ABC_TM1F"/>
    <property type="match status" value="2"/>
</dbReference>
<dbReference type="GO" id="GO:0016020">
    <property type="term" value="C:membrane"/>
    <property type="evidence" value="ECO:0007669"/>
    <property type="project" value="UniProtKB-SubCell"/>
</dbReference>
<dbReference type="HOGENOM" id="CLU_000604_27_5_1"/>
<dbReference type="GO" id="GO:0140359">
    <property type="term" value="F:ABC-type transporter activity"/>
    <property type="evidence" value="ECO:0007669"/>
    <property type="project" value="InterPro"/>
</dbReference>
<dbReference type="SUPFAM" id="SSF90123">
    <property type="entry name" value="ABC transporter transmembrane region"/>
    <property type="match status" value="2"/>
</dbReference>
<evidence type="ECO:0000259" key="12">
    <source>
        <dbReference type="PROSITE" id="PS50929"/>
    </source>
</evidence>
<feature type="transmembrane region" description="Helical" evidence="10">
    <location>
        <begin position="673"/>
        <end position="697"/>
    </location>
</feature>
<comment type="subcellular location">
    <subcellularLocation>
        <location evidence="1">Membrane</location>
        <topology evidence="1">Multi-pass membrane protein</topology>
    </subcellularLocation>
</comment>
<dbReference type="GO" id="GO:0005524">
    <property type="term" value="F:ATP binding"/>
    <property type="evidence" value="ECO:0007669"/>
    <property type="project" value="UniProtKB-KW"/>
</dbReference>
<feature type="transmembrane region" description="Helical" evidence="10">
    <location>
        <begin position="922"/>
        <end position="945"/>
    </location>
</feature>
<feature type="region of interest" description="Disordered" evidence="9">
    <location>
        <begin position="605"/>
        <end position="628"/>
    </location>
</feature>
<feature type="transmembrane region" description="Helical" evidence="10">
    <location>
        <begin position="296"/>
        <end position="322"/>
    </location>
</feature>
<dbReference type="PANTHER" id="PTHR24223:SF269">
    <property type="entry name" value="ABC MULTIDRUG TRANSPORTER (EUROFUNG)-RELATED"/>
    <property type="match status" value="1"/>
</dbReference>
<evidence type="ECO:0000256" key="9">
    <source>
        <dbReference type="SAM" id="MobiDB-lite"/>
    </source>
</evidence>
<evidence type="ECO:0000256" key="2">
    <source>
        <dbReference type="ARBA" id="ARBA00022448"/>
    </source>
</evidence>
<keyword evidence="4" id="KW-0547">Nucleotide-binding</keyword>
<evidence type="ECO:0000256" key="1">
    <source>
        <dbReference type="ARBA" id="ARBA00004141"/>
    </source>
</evidence>
<dbReference type="CDD" id="cd18579">
    <property type="entry name" value="ABC_6TM_ABCC_D1"/>
    <property type="match status" value="1"/>
</dbReference>
<dbReference type="InterPro" id="IPR003593">
    <property type="entry name" value="AAA+_ATPase"/>
</dbReference>
<keyword evidence="5" id="KW-0067">ATP-binding</keyword>
<evidence type="ECO:0000256" key="7">
    <source>
        <dbReference type="ARBA" id="ARBA00023136"/>
    </source>
</evidence>
<organism evidence="14">
    <name type="scientific">Grosmannia clavigera (strain kw1407 / UAMH 11150)</name>
    <name type="common">Blue stain fungus</name>
    <name type="synonym">Graphiocladiella clavigera</name>
    <dbReference type="NCBI Taxonomy" id="655863"/>
    <lineage>
        <taxon>Eukaryota</taxon>
        <taxon>Fungi</taxon>
        <taxon>Dikarya</taxon>
        <taxon>Ascomycota</taxon>
        <taxon>Pezizomycotina</taxon>
        <taxon>Sordariomycetes</taxon>
        <taxon>Sordariomycetidae</taxon>
        <taxon>Ophiostomatales</taxon>
        <taxon>Ophiostomataceae</taxon>
        <taxon>Leptographium</taxon>
    </lineage>
</organism>
<feature type="transmembrane region" description="Helical" evidence="10">
    <location>
        <begin position="811"/>
        <end position="831"/>
    </location>
</feature>
<dbReference type="GO" id="GO:0016887">
    <property type="term" value="F:ATP hydrolysis activity"/>
    <property type="evidence" value="ECO:0007669"/>
    <property type="project" value="InterPro"/>
</dbReference>
<dbReference type="Proteomes" id="UP000007796">
    <property type="component" value="Unassembled WGS sequence"/>
</dbReference>
<sequence length="1258" mass="136864">MKRTWSSVTSVPDGGRKPRALFWALLRANIQALASCCIPRLLQIGFRYAQPLLLSRTVSYASDLSQPESVGWGLTGAFFLVMVGLAVSNGWYSHLTYRFTTSVRGSLIGLIYGKTVDLSVTALDESVAVTLMSSDTAAVCTGLQQVHELWAVPVEIAIALVLLHRQLGVAMVAPAVLATFSWVAIMALARHLGRAQEMWMEGIQTRVDVTARMLGAMKSVKMLGFSGRMERDVQTLRVAEMDASTMFRKLITVRVFLANILDMLGPFMTFAVFVIAAHHGDASGDSVLKAGRAYTALSLISLLSTPVNGLIAVIPMVIAALASLGRIQTFLASDARRDHRLPLGSNGQSTSTVTSTDSIELASVPSTDAVMVAQDVSFSWTQSVPVVRDVNFTIARGEICIVIGPVGCGKSTLLKGILGETPSTQGFLYTACPEVAYVDQTAWIRNTTFRDNVLGMSVYDDAWYREVVSACGLDEDVAALPHGHHTKVGSSGISLSGGQKQRLALARAVYARKSVVVLDDVFSGLDADTEEHIFARLFSRQGGLFRNRQPGATKTMTTVLLVTHAVHRLAYADHVIAMAPDGTIAEQGTLGQLEKAGGYVASLKARQRGQEGEETDGKVRADQNRTDKQAAPGIVMAEESEGGHMLDESDHRSTGDFSLYMYFFGTVHWSSTALWIGCFLAFGVASKLAEFVVYFWTNAAKRDGSRVDGFYLGMLGLTAVFTTCGLISGLGHYVLYFAPRSAAVLHQRLLRTVMRAPLAFFSAVDTGTTTNRFSQDMTLLDNDLAYSMINFTVALFSGAMSALLMCISARYFAAVMPVVALVAWVLQRYYLRTSRQMRLLDLEAKSPLFGHFLETLSGLVSLRAFGWTDAFESRGMALLDASQRPFYLLFCLQRWLKLVLDLLVAGLAVVLMVLVVKLREEVGAGFVGLAILNVLTFSESLTMIIRDWTVLETSLGAVARVRSFTTTTADENRPDEDQPLPEGTGDELWPSRGAIEFRNVSASYTENGKLVVRSVSLSIRPGEKVGICGRSGSGKSSLLVTLFRMLEIVPGQDGRIGSIIIDGVDISRARRNDVRSRLNVIPQDPFFLPRATVRENADPWTRHDDAVVMDALQRVGLWETVMAESGGLDALLDADAAGSLSHGQRQLFCLARALLRARPRTRDGSDHNGSDDDGGCGRVIVLDEASSSVDVEADARMQAVIRSEFVGCTVLAVAHRLDTILDFDRVAVMWDGELVELGTPAELLQREGGAFKELYESR</sequence>
<dbReference type="InterPro" id="IPR044726">
    <property type="entry name" value="ABCC_6TM_D2"/>
</dbReference>
<dbReference type="InterPro" id="IPR027417">
    <property type="entry name" value="P-loop_NTPase"/>
</dbReference>
<dbReference type="InterPro" id="IPR003439">
    <property type="entry name" value="ABC_transporter-like_ATP-bd"/>
</dbReference>
<keyword evidence="2" id="KW-0813">Transport</keyword>
<feature type="transmembrane region" description="Helical" evidence="10">
    <location>
        <begin position="255"/>
        <end position="276"/>
    </location>
</feature>
<feature type="transmembrane region" description="Helical" evidence="10">
    <location>
        <begin position="167"/>
        <end position="189"/>
    </location>
</feature>
<dbReference type="eggNOG" id="KOG0054">
    <property type="taxonomic scope" value="Eukaryota"/>
</dbReference>
<feature type="transmembrane region" description="Helical" evidence="10">
    <location>
        <begin position="20"/>
        <end position="42"/>
    </location>
</feature>
<dbReference type="Gene3D" id="3.40.50.300">
    <property type="entry name" value="P-loop containing nucleotide triphosphate hydrolases"/>
    <property type="match status" value="2"/>
</dbReference>
<reference evidence="13 14" key="1">
    <citation type="journal article" date="2011" name="Proc. Natl. Acad. Sci. U.S.A.">
        <title>Genome and transcriptome analyses of the mountain pine beetle-fungal symbiont Grosmannia clavigera, a lodgepole pine pathogen.</title>
        <authorList>
            <person name="DiGuistini S."/>
            <person name="Wang Y."/>
            <person name="Liao N.Y."/>
            <person name="Taylor G."/>
            <person name="Tanguay P."/>
            <person name="Feau N."/>
            <person name="Henrissat B."/>
            <person name="Chan S.K."/>
            <person name="Hesse-Orce U."/>
            <person name="Alamouti S.M."/>
            <person name="Tsui C.K.M."/>
            <person name="Docking R.T."/>
            <person name="Levasseur A."/>
            <person name="Haridas S."/>
            <person name="Robertson G."/>
            <person name="Birol I."/>
            <person name="Holt R.A."/>
            <person name="Marra M.A."/>
            <person name="Hamelin R.C."/>
            <person name="Hirst M."/>
            <person name="Jones S.J.M."/>
            <person name="Bohlmann J."/>
            <person name="Breuil C."/>
        </authorList>
    </citation>
    <scope>NUCLEOTIDE SEQUENCE [LARGE SCALE GENOMIC DNA]</scope>
    <source>
        <strain evidence="14">kw1407 / UAMH 11150</strain>
    </source>
</reference>
<dbReference type="InterPro" id="IPR017871">
    <property type="entry name" value="ABC_transporter-like_CS"/>
</dbReference>
<dbReference type="AlphaFoldDB" id="F0XJD0"/>
<keyword evidence="7 10" id="KW-0472">Membrane</keyword>
<feature type="transmembrane region" description="Helical" evidence="10">
    <location>
        <begin position="70"/>
        <end position="92"/>
    </location>
</feature>
<protein>
    <submittedName>
        <fullName evidence="13">ABC multidrug transporter</fullName>
    </submittedName>
</protein>
<dbReference type="PROSITE" id="PS50893">
    <property type="entry name" value="ABC_TRANSPORTER_2"/>
    <property type="match status" value="2"/>
</dbReference>
<feature type="domain" description="ABC transporter" evidence="11">
    <location>
        <begin position="371"/>
        <end position="605"/>
    </location>
</feature>
<dbReference type="PANTHER" id="PTHR24223">
    <property type="entry name" value="ATP-BINDING CASSETTE SUB-FAMILY C"/>
    <property type="match status" value="1"/>
</dbReference>
<dbReference type="FunFam" id="1.20.1560.10:FF:000055">
    <property type="entry name" value="ABC multidrug transporter (Eurofung)"/>
    <property type="match status" value="1"/>
</dbReference>
<dbReference type="InterPro" id="IPR050173">
    <property type="entry name" value="ABC_transporter_C-like"/>
</dbReference>
<dbReference type="CDD" id="cd03244">
    <property type="entry name" value="ABCC_MRP_domain2"/>
    <property type="match status" value="1"/>
</dbReference>
<dbReference type="Pfam" id="PF00664">
    <property type="entry name" value="ABC_membrane"/>
    <property type="match status" value="2"/>
</dbReference>
<dbReference type="CDD" id="cd18580">
    <property type="entry name" value="ABC_6TM_ABCC_D2"/>
    <property type="match status" value="1"/>
</dbReference>
<dbReference type="InterPro" id="IPR011527">
    <property type="entry name" value="ABC1_TM_dom"/>
</dbReference>
<dbReference type="RefSeq" id="XP_014171656.1">
    <property type="nucleotide sequence ID" value="XM_014316181.1"/>
</dbReference>
<dbReference type="FunFam" id="3.40.50.300:FF:000630">
    <property type="entry name" value="ATP-binding cassette (ABC) transporter, putative"/>
    <property type="match status" value="1"/>
</dbReference>
<dbReference type="InterPro" id="IPR036640">
    <property type="entry name" value="ABC1_TM_sf"/>
</dbReference>
<feature type="domain" description="ABC transmembrane type-1" evidence="12">
    <location>
        <begin position="41"/>
        <end position="319"/>
    </location>
</feature>
<keyword evidence="6 10" id="KW-1133">Transmembrane helix</keyword>
<evidence type="ECO:0000256" key="3">
    <source>
        <dbReference type="ARBA" id="ARBA00022692"/>
    </source>
</evidence>
<evidence type="ECO:0000259" key="11">
    <source>
        <dbReference type="PROSITE" id="PS50893"/>
    </source>
</evidence>
<gene>
    <name evidence="13" type="ORF">CMQ_2223</name>
</gene>
<dbReference type="GeneID" id="25975189"/>
<dbReference type="InParanoid" id="F0XJD0"/>
<evidence type="ECO:0000313" key="14">
    <source>
        <dbReference type="Proteomes" id="UP000007796"/>
    </source>
</evidence>
<dbReference type="Gene3D" id="1.20.1560.10">
    <property type="entry name" value="ABC transporter type 1, transmembrane domain"/>
    <property type="match status" value="2"/>
</dbReference>
<accession>F0XJD0</accession>
<feature type="transmembrane region" description="Helical" evidence="10">
    <location>
        <begin position="898"/>
        <end position="916"/>
    </location>
</feature>
<evidence type="ECO:0000256" key="6">
    <source>
        <dbReference type="ARBA" id="ARBA00022989"/>
    </source>
</evidence>
<evidence type="ECO:0000256" key="10">
    <source>
        <dbReference type="SAM" id="Phobius"/>
    </source>
</evidence>
<dbReference type="PROSITE" id="PS00211">
    <property type="entry name" value="ABC_TRANSPORTER_1"/>
    <property type="match status" value="2"/>
</dbReference>
<dbReference type="FunFam" id="1.20.1560.10:FF:000066">
    <property type="entry name" value="ABC multidrug transporter (Eurofung)"/>
    <property type="match status" value="1"/>
</dbReference>
<proteinExistence type="predicted"/>
<dbReference type="STRING" id="655863.F0XJD0"/>
<dbReference type="InterPro" id="IPR044746">
    <property type="entry name" value="ABCC_6TM_D1"/>
</dbReference>
<feature type="domain" description="ABC transporter" evidence="11">
    <location>
        <begin position="995"/>
        <end position="1256"/>
    </location>
</feature>
<evidence type="ECO:0000256" key="5">
    <source>
        <dbReference type="ARBA" id="ARBA00022840"/>
    </source>
</evidence>
<dbReference type="Pfam" id="PF00005">
    <property type="entry name" value="ABC_tran"/>
    <property type="match status" value="2"/>
</dbReference>
<evidence type="ECO:0000256" key="4">
    <source>
        <dbReference type="ARBA" id="ARBA00022741"/>
    </source>
</evidence>
<evidence type="ECO:0000313" key="13">
    <source>
        <dbReference type="EMBL" id="EFX02174.1"/>
    </source>
</evidence>
<dbReference type="OrthoDB" id="6500128at2759"/>
<comment type="function">
    <text evidence="8">ABC-type transporter; part of the gene cluster that mediates the biosynthesis of the phomopsins, a group of hexapeptide mycotoxins which infects lupins and causes lupinosis disease in livestock.</text>
</comment>
<feature type="transmembrane region" description="Helical" evidence="10">
    <location>
        <begin position="784"/>
        <end position="805"/>
    </location>
</feature>
<feature type="compositionally biased region" description="Basic and acidic residues" evidence="9">
    <location>
        <begin position="608"/>
        <end position="628"/>
    </location>
</feature>
<name>F0XJD0_GROCL</name>
<feature type="region of interest" description="Disordered" evidence="9">
    <location>
        <begin position="966"/>
        <end position="988"/>
    </location>
</feature>
<dbReference type="SMART" id="SM00382">
    <property type="entry name" value="AAA"/>
    <property type="match status" value="2"/>
</dbReference>
<keyword evidence="14" id="KW-1185">Reference proteome</keyword>